<gene>
    <name evidence="1" type="ORF">METZ01_LOCUS496431</name>
</gene>
<reference evidence="1" key="1">
    <citation type="submission" date="2018-05" db="EMBL/GenBank/DDBJ databases">
        <authorList>
            <person name="Lanie J.A."/>
            <person name="Ng W.-L."/>
            <person name="Kazmierczak K.M."/>
            <person name="Andrzejewski T.M."/>
            <person name="Davidsen T.M."/>
            <person name="Wayne K.J."/>
            <person name="Tettelin H."/>
            <person name="Glass J.I."/>
            <person name="Rusch D."/>
            <person name="Podicherti R."/>
            <person name="Tsui H.-C.T."/>
            <person name="Winkler M.E."/>
        </authorList>
    </citation>
    <scope>NUCLEOTIDE SEQUENCE</scope>
</reference>
<proteinExistence type="predicted"/>
<dbReference type="EMBL" id="UINC01217120">
    <property type="protein sequence ID" value="SVE43577.1"/>
    <property type="molecule type" value="Genomic_DNA"/>
</dbReference>
<dbReference type="AlphaFoldDB" id="A0A383DGG9"/>
<sequence>MKTILAAFLTLCLVQLYLHPAEKDKQEDKSYLDRLKKLYDKKVESGKKLYEKNLGDGKELTEQTKDWVKEDIENIGDWEYKIVAFGEKAPTELEKELNQLGGERWQCFWVEANGKDKVFYFKRTKMSYINKIPAGDLLRIIGDLKEE</sequence>
<evidence type="ECO:0000313" key="1">
    <source>
        <dbReference type="EMBL" id="SVE43577.1"/>
    </source>
</evidence>
<organism evidence="1">
    <name type="scientific">marine metagenome</name>
    <dbReference type="NCBI Taxonomy" id="408172"/>
    <lineage>
        <taxon>unclassified sequences</taxon>
        <taxon>metagenomes</taxon>
        <taxon>ecological metagenomes</taxon>
    </lineage>
</organism>
<name>A0A383DGG9_9ZZZZ</name>
<accession>A0A383DGG9</accession>
<protein>
    <submittedName>
        <fullName evidence="1">Uncharacterized protein</fullName>
    </submittedName>
</protein>